<reference evidence="2" key="1">
    <citation type="submission" date="2013-12" db="EMBL/GenBank/DDBJ databases">
        <authorList>
            <person name="Omoto C.K."/>
            <person name="Sibley D."/>
            <person name="Venepally P."/>
            <person name="Hadjithomas M."/>
            <person name="Karamycheva S."/>
            <person name="Brunk B."/>
            <person name="Roos D."/>
            <person name="Caler E."/>
            <person name="Lorenzi H."/>
        </authorList>
    </citation>
    <scope>NUCLEOTIDE SEQUENCE</scope>
</reference>
<organism evidence="2 3">
    <name type="scientific">Gregarina niphandrodes</name>
    <name type="common">Septate eugregarine</name>
    <dbReference type="NCBI Taxonomy" id="110365"/>
    <lineage>
        <taxon>Eukaryota</taxon>
        <taxon>Sar</taxon>
        <taxon>Alveolata</taxon>
        <taxon>Apicomplexa</taxon>
        <taxon>Conoidasida</taxon>
        <taxon>Gregarinasina</taxon>
        <taxon>Eugregarinorida</taxon>
        <taxon>Gregarinidae</taxon>
        <taxon>Gregarina</taxon>
    </lineage>
</organism>
<feature type="region of interest" description="Disordered" evidence="1">
    <location>
        <begin position="18"/>
        <end position="76"/>
    </location>
</feature>
<dbReference type="GeneID" id="22911281"/>
<proteinExistence type="predicted"/>
<protein>
    <submittedName>
        <fullName evidence="2">Uncharacterized protein</fullName>
    </submittedName>
</protein>
<evidence type="ECO:0000256" key="1">
    <source>
        <dbReference type="SAM" id="MobiDB-lite"/>
    </source>
</evidence>
<sequence>MGALISCMERIGKRGPLVEDVESPRNDGLEEEVVPRNRPAVRRPTFAPALETKRLQEKSQSFSQVDGNEEPTTERPADLLEKLRDVLNAPAIQKQGIFEKKITLKLDSSGSKLEWYGSNARTPLGSVPISSISEIRQSKTSSDYVEIQKGSEVITFGFLDPADREIFQRALEQYTQ</sequence>
<name>A0A023BB76_GRENI</name>
<dbReference type="Proteomes" id="UP000019763">
    <property type="component" value="Unassembled WGS sequence"/>
</dbReference>
<dbReference type="AlphaFoldDB" id="A0A023BB76"/>
<accession>A0A023BB76</accession>
<evidence type="ECO:0000313" key="3">
    <source>
        <dbReference type="Proteomes" id="UP000019763"/>
    </source>
</evidence>
<comment type="caution">
    <text evidence="2">The sequence shown here is derived from an EMBL/GenBank/DDBJ whole genome shotgun (WGS) entry which is preliminary data.</text>
</comment>
<dbReference type="SUPFAM" id="SSF50729">
    <property type="entry name" value="PH domain-like"/>
    <property type="match status" value="1"/>
</dbReference>
<dbReference type="VEuPathDB" id="CryptoDB:GNI_031090"/>
<gene>
    <name evidence="2" type="ORF">GNI_031090</name>
</gene>
<dbReference type="EMBL" id="AFNH02000236">
    <property type="protein sequence ID" value="EZG78938.1"/>
    <property type="molecule type" value="Genomic_DNA"/>
</dbReference>
<keyword evidence="3" id="KW-1185">Reference proteome</keyword>
<evidence type="ECO:0000313" key="2">
    <source>
        <dbReference type="EMBL" id="EZG78938.1"/>
    </source>
</evidence>
<dbReference type="RefSeq" id="XP_011129161.1">
    <property type="nucleotide sequence ID" value="XM_011130859.1"/>
</dbReference>